<dbReference type="GO" id="GO:0046872">
    <property type="term" value="F:metal ion binding"/>
    <property type="evidence" value="ECO:0007669"/>
    <property type="project" value="UniProtKB-KW"/>
</dbReference>
<evidence type="ECO:0000256" key="4">
    <source>
        <dbReference type="ARBA" id="ARBA00023239"/>
    </source>
</evidence>
<evidence type="ECO:0000256" key="2">
    <source>
        <dbReference type="ARBA" id="ARBA00022723"/>
    </source>
</evidence>
<dbReference type="PROSITE" id="PS51891">
    <property type="entry name" value="CENP_V_GFA"/>
    <property type="match status" value="1"/>
</dbReference>
<dbReference type="Gene3D" id="3.90.1590.10">
    <property type="entry name" value="glutathione-dependent formaldehyde- activating enzyme (gfa)"/>
    <property type="match status" value="1"/>
</dbReference>
<dbReference type="Proteomes" id="UP000010305">
    <property type="component" value="Unassembled WGS sequence"/>
</dbReference>
<dbReference type="PANTHER" id="PTHR33337:SF40">
    <property type="entry name" value="CENP-V_GFA DOMAIN-CONTAINING PROTEIN-RELATED"/>
    <property type="match status" value="1"/>
</dbReference>
<dbReference type="PANTHER" id="PTHR33337">
    <property type="entry name" value="GFA DOMAIN-CONTAINING PROTEIN"/>
    <property type="match status" value="1"/>
</dbReference>
<proteinExistence type="inferred from homology"/>
<evidence type="ECO:0000256" key="1">
    <source>
        <dbReference type="ARBA" id="ARBA00005495"/>
    </source>
</evidence>
<dbReference type="AlphaFoldDB" id="J4UXY8"/>
<accession>J4UXY8</accession>
<keyword evidence="3" id="KW-0862">Zinc</keyword>
<name>J4UXY8_9GAMM</name>
<sequence>MDKNESGKCQCGKISYTFNKEKVISAHHCHCKDCQRATGCGKATIIFLAKKNIEVEGELKYYESVGTAGSHVRRGFCAECGSGVLSYAKEVPHIIYLKAGTLDDSSWIKIDSNFFTSSAEEWNKPDETIKSFEKNPGLMSGIKTLLKSF</sequence>
<organism evidence="6 7">
    <name type="scientific">SAR86 cluster bacterium SAR86A</name>
    <dbReference type="NCBI Taxonomy" id="1123866"/>
    <lineage>
        <taxon>Bacteria</taxon>
        <taxon>Pseudomonadati</taxon>
        <taxon>Pseudomonadota</taxon>
        <taxon>Gammaproteobacteria</taxon>
        <taxon>SAR86 cluster</taxon>
    </lineage>
</organism>
<dbReference type="GO" id="GO:0016846">
    <property type="term" value="F:carbon-sulfur lyase activity"/>
    <property type="evidence" value="ECO:0007669"/>
    <property type="project" value="InterPro"/>
</dbReference>
<dbReference type="HOGENOM" id="CLU_055491_3_6_6"/>
<evidence type="ECO:0000313" key="6">
    <source>
        <dbReference type="EMBL" id="EJP71307.1"/>
    </source>
</evidence>
<dbReference type="SUPFAM" id="SSF51316">
    <property type="entry name" value="Mss4-like"/>
    <property type="match status" value="1"/>
</dbReference>
<dbReference type="Pfam" id="PF04828">
    <property type="entry name" value="GFA"/>
    <property type="match status" value="1"/>
</dbReference>
<dbReference type="STRING" id="1123866.NT01SARS_1114"/>
<dbReference type="InterPro" id="IPR011057">
    <property type="entry name" value="Mss4-like_sf"/>
</dbReference>
<feature type="domain" description="CENP-V/GFA" evidence="5">
    <location>
        <begin position="5"/>
        <end position="123"/>
    </location>
</feature>
<gene>
    <name evidence="6" type="ORF">NT01SARS_1114</name>
</gene>
<evidence type="ECO:0000259" key="5">
    <source>
        <dbReference type="PROSITE" id="PS51891"/>
    </source>
</evidence>
<keyword evidence="4" id="KW-0456">Lyase</keyword>
<reference evidence="6 7" key="1">
    <citation type="journal article" date="2012" name="ISME J.">
        <title>Genomic insights to SAR86, an abundant and uncultivated marine bacterial lineage.</title>
        <authorList>
            <person name="Dupont C.L."/>
            <person name="Rusch D.B."/>
            <person name="Yooseph S."/>
            <person name="Lombardo M.J."/>
            <person name="Richter R.A."/>
            <person name="Valas R."/>
            <person name="Novotny M."/>
            <person name="Yee-Greenbaum J."/>
            <person name="Selengut J.D."/>
            <person name="Haft D.H."/>
            <person name="Halpern A.L."/>
            <person name="Lasken R.S."/>
            <person name="Nealson K."/>
            <person name="Friedman R."/>
            <person name="Venter J.C."/>
        </authorList>
    </citation>
    <scope>NUCLEOTIDE SEQUENCE [LARGE SCALE GENOMIC DNA]</scope>
</reference>
<protein>
    <submittedName>
        <fullName evidence="6">Glutathione-dependent formaldehyde-activating GFA</fullName>
    </submittedName>
</protein>
<keyword evidence="2" id="KW-0479">Metal-binding</keyword>
<evidence type="ECO:0000256" key="3">
    <source>
        <dbReference type="ARBA" id="ARBA00022833"/>
    </source>
</evidence>
<evidence type="ECO:0000313" key="7">
    <source>
        <dbReference type="Proteomes" id="UP000010305"/>
    </source>
</evidence>
<dbReference type="InterPro" id="IPR006913">
    <property type="entry name" value="CENP-V/GFA"/>
</dbReference>
<dbReference type="EMBL" id="JH611157">
    <property type="protein sequence ID" value="EJP71307.1"/>
    <property type="molecule type" value="Genomic_DNA"/>
</dbReference>
<comment type="similarity">
    <text evidence="1">Belongs to the Gfa family.</text>
</comment>